<dbReference type="STRING" id="1631249.BQ8794_70332"/>
<evidence type="ECO:0000313" key="3">
    <source>
        <dbReference type="Proteomes" id="UP000188388"/>
    </source>
</evidence>
<proteinExistence type="predicted"/>
<reference evidence="3" key="1">
    <citation type="submission" date="2017-01" db="EMBL/GenBank/DDBJ databases">
        <authorList>
            <person name="Brunel B."/>
        </authorList>
    </citation>
    <scope>NUCLEOTIDE SEQUENCE [LARGE SCALE GENOMIC DNA]</scope>
</reference>
<keyword evidence="3" id="KW-1185">Reference proteome</keyword>
<organism evidence="2 3">
    <name type="scientific">Mesorhizobium prunaredense</name>
    <dbReference type="NCBI Taxonomy" id="1631249"/>
    <lineage>
        <taxon>Bacteria</taxon>
        <taxon>Pseudomonadati</taxon>
        <taxon>Pseudomonadota</taxon>
        <taxon>Alphaproteobacteria</taxon>
        <taxon>Hyphomicrobiales</taxon>
        <taxon>Phyllobacteriaceae</taxon>
        <taxon>Mesorhizobium</taxon>
    </lineage>
</organism>
<protein>
    <submittedName>
        <fullName evidence="2">Uncharacterized protein</fullName>
    </submittedName>
</protein>
<dbReference type="EMBL" id="FTPD01000067">
    <property type="protein sequence ID" value="SIT59402.1"/>
    <property type="molecule type" value="Genomic_DNA"/>
</dbReference>
<evidence type="ECO:0000256" key="1">
    <source>
        <dbReference type="SAM" id="MobiDB-lite"/>
    </source>
</evidence>
<dbReference type="AlphaFoldDB" id="A0A1R3VKH7"/>
<name>A0A1R3VKH7_9HYPH</name>
<feature type="compositionally biased region" description="Low complexity" evidence="1">
    <location>
        <begin position="1"/>
        <end position="22"/>
    </location>
</feature>
<accession>A0A1R3VKH7</accession>
<gene>
    <name evidence="2" type="ORF">BQ8794_70332</name>
</gene>
<dbReference type="Proteomes" id="UP000188388">
    <property type="component" value="Unassembled WGS sequence"/>
</dbReference>
<feature type="region of interest" description="Disordered" evidence="1">
    <location>
        <begin position="1"/>
        <end position="27"/>
    </location>
</feature>
<sequence length="126" mass="13601">MQASGRNSRSSISASNSSAARALPAESTFQGSRNDALHNVMVALPSASGRKLAAKTEVCLLYISDSQCLFIMYNMIVFTPVYRATRREIGLAFGHLKSATGKAGGAGPDAARRVKTIRNCNWEEYQ</sequence>
<evidence type="ECO:0000313" key="2">
    <source>
        <dbReference type="EMBL" id="SIT59402.1"/>
    </source>
</evidence>